<sequence>MTMLPGEHGKGLPAGYTKLDSTPPQSHETYPPLPPYSRPSEPGSSSAQGEPPCNWLSVSCDKSESIRGVYLVDPYLDIPEMLLAVPQKETEKQANLVLKTERGDIDVTVRILGVEGGTYMRPCRDEDAASEQRDPVCITMSTSKGSITSRLVSVEGSGDNARAKLQFMARVDNVLSPIVPIELSPDLQSNATVIMDTDRKQLFIGHSTQLPNHSNYDKVEICIAGGSVKLGYDDDVDAEWLVQPKASIQRLQEW</sequence>
<evidence type="ECO:0000313" key="3">
    <source>
        <dbReference type="EMBL" id="KAF9487301.1"/>
    </source>
</evidence>
<feature type="region of interest" description="Disordered" evidence="1">
    <location>
        <begin position="1"/>
        <end position="52"/>
    </location>
</feature>
<evidence type="ECO:0000313" key="4">
    <source>
        <dbReference type="Proteomes" id="UP000807025"/>
    </source>
</evidence>
<dbReference type="Pfam" id="PF24016">
    <property type="entry name" value="DUF7330"/>
    <property type="match status" value="1"/>
</dbReference>
<evidence type="ECO:0000256" key="1">
    <source>
        <dbReference type="SAM" id="MobiDB-lite"/>
    </source>
</evidence>
<dbReference type="Proteomes" id="UP000807025">
    <property type="component" value="Unassembled WGS sequence"/>
</dbReference>
<name>A0A9P5ZGZ9_PLEER</name>
<keyword evidence="4" id="KW-1185">Reference proteome</keyword>
<dbReference type="OrthoDB" id="5289249at2759"/>
<feature type="domain" description="DUF7330" evidence="2">
    <location>
        <begin position="54"/>
        <end position="169"/>
    </location>
</feature>
<reference evidence="3" key="1">
    <citation type="submission" date="2020-11" db="EMBL/GenBank/DDBJ databases">
        <authorList>
            <consortium name="DOE Joint Genome Institute"/>
            <person name="Ahrendt S."/>
            <person name="Riley R."/>
            <person name="Andreopoulos W."/>
            <person name="Labutti K."/>
            <person name="Pangilinan J."/>
            <person name="Ruiz-Duenas F.J."/>
            <person name="Barrasa J.M."/>
            <person name="Sanchez-Garcia M."/>
            <person name="Camarero S."/>
            <person name="Miyauchi S."/>
            <person name="Serrano A."/>
            <person name="Linde D."/>
            <person name="Babiker R."/>
            <person name="Drula E."/>
            <person name="Ayuso-Fernandez I."/>
            <person name="Pacheco R."/>
            <person name="Padilla G."/>
            <person name="Ferreira P."/>
            <person name="Barriuso J."/>
            <person name="Kellner H."/>
            <person name="Castanera R."/>
            <person name="Alfaro M."/>
            <person name="Ramirez L."/>
            <person name="Pisabarro A.G."/>
            <person name="Kuo A."/>
            <person name="Tritt A."/>
            <person name="Lipzen A."/>
            <person name="He G."/>
            <person name="Yan M."/>
            <person name="Ng V."/>
            <person name="Cullen D."/>
            <person name="Martin F."/>
            <person name="Rosso M.-N."/>
            <person name="Henrissat B."/>
            <person name="Hibbett D."/>
            <person name="Martinez A.T."/>
            <person name="Grigoriev I.V."/>
        </authorList>
    </citation>
    <scope>NUCLEOTIDE SEQUENCE</scope>
    <source>
        <strain evidence="3">ATCC 90797</strain>
    </source>
</reference>
<dbReference type="AlphaFoldDB" id="A0A9P5ZGZ9"/>
<accession>A0A9P5ZGZ9</accession>
<feature type="compositionally biased region" description="Polar residues" evidence="1">
    <location>
        <begin position="19"/>
        <end position="28"/>
    </location>
</feature>
<comment type="caution">
    <text evidence="3">The sequence shown here is derived from an EMBL/GenBank/DDBJ whole genome shotgun (WGS) entry which is preliminary data.</text>
</comment>
<gene>
    <name evidence="3" type="ORF">BDN71DRAFT_1499978</name>
</gene>
<dbReference type="InterPro" id="IPR055754">
    <property type="entry name" value="DUF7330"/>
</dbReference>
<proteinExistence type="predicted"/>
<evidence type="ECO:0000259" key="2">
    <source>
        <dbReference type="Pfam" id="PF24016"/>
    </source>
</evidence>
<feature type="non-terminal residue" evidence="3">
    <location>
        <position position="254"/>
    </location>
</feature>
<organism evidence="3 4">
    <name type="scientific">Pleurotus eryngii</name>
    <name type="common">Boletus of the steppes</name>
    <dbReference type="NCBI Taxonomy" id="5323"/>
    <lineage>
        <taxon>Eukaryota</taxon>
        <taxon>Fungi</taxon>
        <taxon>Dikarya</taxon>
        <taxon>Basidiomycota</taxon>
        <taxon>Agaricomycotina</taxon>
        <taxon>Agaricomycetes</taxon>
        <taxon>Agaricomycetidae</taxon>
        <taxon>Agaricales</taxon>
        <taxon>Pleurotineae</taxon>
        <taxon>Pleurotaceae</taxon>
        <taxon>Pleurotus</taxon>
    </lineage>
</organism>
<protein>
    <recommendedName>
        <fullName evidence="2">DUF7330 domain-containing protein</fullName>
    </recommendedName>
</protein>
<dbReference type="EMBL" id="MU154793">
    <property type="protein sequence ID" value="KAF9487301.1"/>
    <property type="molecule type" value="Genomic_DNA"/>
</dbReference>